<dbReference type="AlphaFoldDB" id="A0A1C1CDP6"/>
<evidence type="ECO:0000313" key="2">
    <source>
        <dbReference type="Proteomes" id="UP000094526"/>
    </source>
</evidence>
<organism evidence="1 2">
    <name type="scientific">Cladophialophora carrionii</name>
    <dbReference type="NCBI Taxonomy" id="86049"/>
    <lineage>
        <taxon>Eukaryota</taxon>
        <taxon>Fungi</taxon>
        <taxon>Dikarya</taxon>
        <taxon>Ascomycota</taxon>
        <taxon>Pezizomycotina</taxon>
        <taxon>Eurotiomycetes</taxon>
        <taxon>Chaetothyriomycetidae</taxon>
        <taxon>Chaetothyriales</taxon>
        <taxon>Herpotrichiellaceae</taxon>
        <taxon>Cladophialophora</taxon>
    </lineage>
</organism>
<reference evidence="2" key="1">
    <citation type="submission" date="2015-07" db="EMBL/GenBank/DDBJ databases">
        <authorList>
            <person name="Teixeira M.M."/>
            <person name="Souza R.C."/>
            <person name="Almeida L.G."/>
            <person name="Vicente V.A."/>
            <person name="de Hoog S."/>
            <person name="Bocca A.L."/>
            <person name="de Almeida S.R."/>
            <person name="Vasconcelos A.T."/>
            <person name="Felipe M.S."/>
        </authorList>
    </citation>
    <scope>NUCLEOTIDE SEQUENCE [LARGE SCALE GENOMIC DNA]</scope>
    <source>
        <strain evidence="2">KSF</strain>
    </source>
</reference>
<protein>
    <submittedName>
        <fullName evidence="1">Uncharacterized protein</fullName>
    </submittedName>
</protein>
<accession>A0A1C1CDP6</accession>
<dbReference type="EMBL" id="LGRB01000015">
    <property type="protein sequence ID" value="OCT46588.1"/>
    <property type="molecule type" value="Genomic_DNA"/>
</dbReference>
<dbReference type="VEuPathDB" id="FungiDB:CLCR_02193"/>
<evidence type="ECO:0000313" key="1">
    <source>
        <dbReference type="EMBL" id="OCT46588.1"/>
    </source>
</evidence>
<sequence length="80" mass="9170">MKPFNRGRDIVIPQTAECDFKLYRRPDAKRRLETLPPYKIPAQNAALDSPRVARYQARSRNLDLKASGLASQQPASQPRY</sequence>
<gene>
    <name evidence="1" type="ORF">CLCR_02193</name>
</gene>
<keyword evidence="2" id="KW-1185">Reference proteome</keyword>
<proteinExistence type="predicted"/>
<comment type="caution">
    <text evidence="1">The sequence shown here is derived from an EMBL/GenBank/DDBJ whole genome shotgun (WGS) entry which is preliminary data.</text>
</comment>
<dbReference type="Proteomes" id="UP000094526">
    <property type="component" value="Unassembled WGS sequence"/>
</dbReference>
<name>A0A1C1CDP6_9EURO</name>